<feature type="transmembrane region" description="Helical" evidence="6">
    <location>
        <begin position="7"/>
        <end position="25"/>
    </location>
</feature>
<gene>
    <name evidence="9" type="ORF">RE431_15025</name>
</gene>
<dbReference type="EMBL" id="JAVJIU010000006">
    <property type="protein sequence ID" value="MDR5591954.1"/>
    <property type="molecule type" value="Genomic_DNA"/>
</dbReference>
<keyword evidence="2" id="KW-1003">Cell membrane</keyword>
<organism evidence="9 10">
    <name type="scientific">Christiangramia sediminicola</name>
    <dbReference type="NCBI Taxonomy" id="3073267"/>
    <lineage>
        <taxon>Bacteria</taxon>
        <taxon>Pseudomonadati</taxon>
        <taxon>Bacteroidota</taxon>
        <taxon>Flavobacteriia</taxon>
        <taxon>Flavobacteriales</taxon>
        <taxon>Flavobacteriaceae</taxon>
        <taxon>Christiangramia</taxon>
    </lineage>
</organism>
<proteinExistence type="predicted"/>
<dbReference type="Pfam" id="PF03772">
    <property type="entry name" value="Competence"/>
    <property type="match status" value="1"/>
</dbReference>
<dbReference type="NCBIfam" id="TIGR00360">
    <property type="entry name" value="ComEC_N-term"/>
    <property type="match status" value="1"/>
</dbReference>
<evidence type="ECO:0000313" key="10">
    <source>
        <dbReference type="Proteomes" id="UP001257234"/>
    </source>
</evidence>
<dbReference type="Pfam" id="PF13567">
    <property type="entry name" value="DUF4131"/>
    <property type="match status" value="1"/>
</dbReference>
<evidence type="ECO:0000256" key="6">
    <source>
        <dbReference type="SAM" id="Phobius"/>
    </source>
</evidence>
<evidence type="ECO:0000256" key="2">
    <source>
        <dbReference type="ARBA" id="ARBA00022475"/>
    </source>
</evidence>
<feature type="transmembrane region" description="Helical" evidence="6">
    <location>
        <begin position="60"/>
        <end position="80"/>
    </location>
</feature>
<feature type="transmembrane region" description="Helical" evidence="6">
    <location>
        <begin position="338"/>
        <end position="357"/>
    </location>
</feature>
<evidence type="ECO:0000256" key="4">
    <source>
        <dbReference type="ARBA" id="ARBA00022989"/>
    </source>
</evidence>
<feature type="transmembrane region" description="Helical" evidence="6">
    <location>
        <begin position="391"/>
        <end position="414"/>
    </location>
</feature>
<feature type="transmembrane region" description="Helical" evidence="6">
    <location>
        <begin position="486"/>
        <end position="505"/>
    </location>
</feature>
<evidence type="ECO:0000256" key="1">
    <source>
        <dbReference type="ARBA" id="ARBA00004651"/>
    </source>
</evidence>
<dbReference type="InterPro" id="IPR025405">
    <property type="entry name" value="DUF4131"/>
</dbReference>
<feature type="transmembrane region" description="Helical" evidence="6">
    <location>
        <begin position="292"/>
        <end position="308"/>
    </location>
</feature>
<evidence type="ECO:0000256" key="3">
    <source>
        <dbReference type="ARBA" id="ARBA00022692"/>
    </source>
</evidence>
<feature type="domain" description="DUF4131" evidence="8">
    <location>
        <begin position="28"/>
        <end position="196"/>
    </location>
</feature>
<dbReference type="InterPro" id="IPR004477">
    <property type="entry name" value="ComEC_N"/>
</dbReference>
<feature type="transmembrane region" description="Helical" evidence="6">
    <location>
        <begin position="426"/>
        <end position="448"/>
    </location>
</feature>
<feature type="domain" description="ComEC/Rec2-related protein" evidence="7">
    <location>
        <begin position="238"/>
        <end position="504"/>
    </location>
</feature>
<dbReference type="PANTHER" id="PTHR30619:SF1">
    <property type="entry name" value="RECOMBINATION PROTEIN 2"/>
    <property type="match status" value="1"/>
</dbReference>
<evidence type="ECO:0000313" key="9">
    <source>
        <dbReference type="EMBL" id="MDR5591954.1"/>
    </source>
</evidence>
<dbReference type="PANTHER" id="PTHR30619">
    <property type="entry name" value="DNA INTERNALIZATION/COMPETENCE PROTEIN COMEC/REC2"/>
    <property type="match status" value="1"/>
</dbReference>
<keyword evidence="4 6" id="KW-1133">Transmembrane helix</keyword>
<feature type="transmembrane region" description="Helical" evidence="6">
    <location>
        <begin position="511"/>
        <end position="529"/>
    </location>
</feature>
<accession>A0ABU1EVD5</accession>
<evidence type="ECO:0000259" key="8">
    <source>
        <dbReference type="Pfam" id="PF13567"/>
    </source>
</evidence>
<protein>
    <submittedName>
        <fullName evidence="9">ComEC/Rec2 family competence protein</fullName>
    </submittedName>
</protein>
<evidence type="ECO:0000256" key="5">
    <source>
        <dbReference type="ARBA" id="ARBA00023136"/>
    </source>
</evidence>
<sequence length="681" mass="77909">MKDFNFIFIRLAVYLIIGIVAGFYFSIGIATAFLISGFAFLIFTFSFLRARRMIFSDAIFGISSLLLVFCIGVTVTSLSIPSNQNKHFLNLEEEFGNEVLIANISEELKPTEFSERFILETESLLRDDRSVKIKGKILVNIRKDSINGLTFKPGMRILLPWNPLEFNSSLNPFQFDYRDYMRRLKVERQINLKASQIQISASNNASLKSIAWQIREKIINKLKSHDFGPNEIAVYQALILGQRREISNKLYQDYAAAGAIHILAISGLHIGILLYFLNFLLQWLNRFKNGRIIRTIVLILLLWSFALITGLNPSVVRAVTMFSFIAIGLQLKRKTSVLNSLFVSLFFLLILNPYYIFQVGFQLSYLAVFSIIIFQPKIYKLLKSESQVLDYFWKLCSVSLAAQIGVIPISIFYFHQFPGMFLISNLVILPFLGIILAFGILVIFLASIGQLPEFMVRSFDFLLNSMNKFIEWIASKEGLIIGDIHVLSYQVLAIYMFIFSLIIIFRKQNYFSLSFLLISILCIQSATLLSKAKIPDSEIVIFHKSRQSVITVKNSNHLDIYSAVDKSDLSLIKDYTRERNIKSEELKSMPEIFYLADQLTLIIDTAENYAIPNFKPDLIILQNSPKVNLERIIDELNPKEIIADGSNYNSIVKRWKSSSQNKKIPFHHTGEKGAYIIISAQ</sequence>
<reference evidence="10" key="1">
    <citation type="submission" date="2023-07" db="EMBL/GenBank/DDBJ databases">
        <title>Christiangramia sp. SM2212., a novel bacterium of the family Flavobacteriaceae isolated from the sea sediment.</title>
        <authorList>
            <person name="Wang J."/>
            <person name="Zhang X."/>
        </authorList>
    </citation>
    <scope>NUCLEOTIDE SEQUENCE [LARGE SCALE GENOMIC DNA]</scope>
    <source>
        <strain evidence="10">SM2212</strain>
    </source>
</reference>
<evidence type="ECO:0000259" key="7">
    <source>
        <dbReference type="Pfam" id="PF03772"/>
    </source>
</evidence>
<keyword evidence="10" id="KW-1185">Reference proteome</keyword>
<comment type="subcellular location">
    <subcellularLocation>
        <location evidence="1">Cell membrane</location>
        <topology evidence="1">Multi-pass membrane protein</topology>
    </subcellularLocation>
</comment>
<feature type="transmembrane region" description="Helical" evidence="6">
    <location>
        <begin position="254"/>
        <end position="280"/>
    </location>
</feature>
<comment type="caution">
    <text evidence="9">The sequence shown here is derived from an EMBL/GenBank/DDBJ whole genome shotgun (WGS) entry which is preliminary data.</text>
</comment>
<dbReference type="RefSeq" id="WP_309562787.1">
    <property type="nucleotide sequence ID" value="NZ_JAVJIU010000006.1"/>
</dbReference>
<name>A0ABU1EVD5_9FLAO</name>
<keyword evidence="5 6" id="KW-0472">Membrane</keyword>
<dbReference type="InterPro" id="IPR052159">
    <property type="entry name" value="Competence_DNA_uptake"/>
</dbReference>
<dbReference type="Proteomes" id="UP001257234">
    <property type="component" value="Unassembled WGS sequence"/>
</dbReference>
<keyword evidence="3 6" id="KW-0812">Transmembrane</keyword>